<keyword evidence="5 6" id="KW-0949">S-adenosyl-L-methionine</keyword>
<gene>
    <name evidence="6 8" type="primary">rsmI</name>
    <name evidence="8" type="ORF">ACIB24_16915</name>
</gene>
<dbReference type="PANTHER" id="PTHR46111:SF1">
    <property type="entry name" value="RIBOSOMAL RNA SMALL SUBUNIT METHYLTRANSFERASE I"/>
    <property type="match status" value="1"/>
</dbReference>
<organism evidence="8 9">
    <name type="scientific">Spongisporangium articulatum</name>
    <dbReference type="NCBI Taxonomy" id="3362603"/>
    <lineage>
        <taxon>Bacteria</taxon>
        <taxon>Bacillati</taxon>
        <taxon>Actinomycetota</taxon>
        <taxon>Actinomycetes</taxon>
        <taxon>Kineosporiales</taxon>
        <taxon>Kineosporiaceae</taxon>
        <taxon>Spongisporangium</taxon>
    </lineage>
</organism>
<comment type="caution">
    <text evidence="8">The sequence shown here is derived from an EMBL/GenBank/DDBJ whole genome shotgun (WGS) entry which is preliminary data.</text>
</comment>
<keyword evidence="9" id="KW-1185">Reference proteome</keyword>
<comment type="function">
    <text evidence="6">Catalyzes the 2'-O-methylation of the ribose of cytidine 1402 (C1402) in 16S rRNA.</text>
</comment>
<dbReference type="PIRSF" id="PIRSF005917">
    <property type="entry name" value="MTase_YraL"/>
    <property type="match status" value="1"/>
</dbReference>
<keyword evidence="4 6" id="KW-0808">Transferase</keyword>
<dbReference type="SUPFAM" id="SSF53790">
    <property type="entry name" value="Tetrapyrrole methylase"/>
    <property type="match status" value="1"/>
</dbReference>
<proteinExistence type="inferred from homology"/>
<dbReference type="PANTHER" id="PTHR46111">
    <property type="entry name" value="RIBOSOMAL RNA SMALL SUBUNIT METHYLTRANSFERASE I"/>
    <property type="match status" value="1"/>
</dbReference>
<dbReference type="HAMAP" id="MF_01877">
    <property type="entry name" value="16SrRNA_methyltr_I"/>
    <property type="match status" value="1"/>
</dbReference>
<evidence type="ECO:0000256" key="2">
    <source>
        <dbReference type="ARBA" id="ARBA00022552"/>
    </source>
</evidence>
<dbReference type="GO" id="GO:0032259">
    <property type="term" value="P:methylation"/>
    <property type="evidence" value="ECO:0007669"/>
    <property type="project" value="UniProtKB-KW"/>
</dbReference>
<keyword evidence="1 6" id="KW-0963">Cytoplasm</keyword>
<dbReference type="GO" id="GO:0008168">
    <property type="term" value="F:methyltransferase activity"/>
    <property type="evidence" value="ECO:0007669"/>
    <property type="project" value="UniProtKB-KW"/>
</dbReference>
<comment type="catalytic activity">
    <reaction evidence="6">
        <text>cytidine(1402) in 16S rRNA + S-adenosyl-L-methionine = 2'-O-methylcytidine(1402) in 16S rRNA + S-adenosyl-L-homocysteine + H(+)</text>
        <dbReference type="Rhea" id="RHEA:42924"/>
        <dbReference type="Rhea" id="RHEA-COMP:10285"/>
        <dbReference type="Rhea" id="RHEA-COMP:10286"/>
        <dbReference type="ChEBI" id="CHEBI:15378"/>
        <dbReference type="ChEBI" id="CHEBI:57856"/>
        <dbReference type="ChEBI" id="CHEBI:59789"/>
        <dbReference type="ChEBI" id="CHEBI:74495"/>
        <dbReference type="ChEBI" id="CHEBI:82748"/>
        <dbReference type="EC" id="2.1.1.198"/>
    </reaction>
</comment>
<protein>
    <recommendedName>
        <fullName evidence="6">Ribosomal RNA small subunit methyltransferase I</fullName>
        <ecNumber evidence="6">2.1.1.198</ecNumber>
    </recommendedName>
    <alternativeName>
        <fullName evidence="6">16S rRNA 2'-O-ribose C1402 methyltransferase</fullName>
    </alternativeName>
    <alternativeName>
        <fullName evidence="6">rRNA (cytidine-2'-O-)-methyltransferase RsmI</fullName>
    </alternativeName>
</protein>
<feature type="domain" description="Tetrapyrrole methylase" evidence="7">
    <location>
        <begin position="8"/>
        <end position="211"/>
    </location>
</feature>
<dbReference type="InterPro" id="IPR014776">
    <property type="entry name" value="4pyrrole_Mease_sub2"/>
</dbReference>
<sequence length="280" mass="28818">MVDPTAGRLVLAATPIGDPQDASLRLVHLLTTADLIAAEDTRRLRRLAAALGVEPRGRIVAHHEYNEVAGAAGLVDVIRTGGTVLLVTDAGTPGVADPGWRAASAVLEAGLPVTALPGPSAALTGLLLSGLPSDRFCFEGFLPRTGGKLASALAALATEPRTMIFFESPRRTAATLAAMAAAFGAERPAALCRELTKTYEQVLREPLGELARHAAETEVLGEVTIVVGGAVGGDVPVESLVGAVQELVADGARLKDAVAQVATAAGVSKRELYEATLRAR</sequence>
<dbReference type="CDD" id="cd11648">
    <property type="entry name" value="RsmI"/>
    <property type="match status" value="1"/>
</dbReference>
<comment type="similarity">
    <text evidence="6">Belongs to the methyltransferase superfamily. RsmI family.</text>
</comment>
<evidence type="ECO:0000256" key="5">
    <source>
        <dbReference type="ARBA" id="ARBA00022691"/>
    </source>
</evidence>
<evidence type="ECO:0000313" key="9">
    <source>
        <dbReference type="Proteomes" id="UP001612915"/>
    </source>
</evidence>
<dbReference type="EMBL" id="JBITLV010000005">
    <property type="protein sequence ID" value="MFI7588753.1"/>
    <property type="molecule type" value="Genomic_DNA"/>
</dbReference>
<keyword evidence="3 6" id="KW-0489">Methyltransferase</keyword>
<dbReference type="Proteomes" id="UP001612915">
    <property type="component" value="Unassembled WGS sequence"/>
</dbReference>
<accession>A0ABW8ARN4</accession>
<comment type="subcellular location">
    <subcellularLocation>
        <location evidence="6">Cytoplasm</location>
    </subcellularLocation>
</comment>
<evidence type="ECO:0000313" key="8">
    <source>
        <dbReference type="EMBL" id="MFI7588753.1"/>
    </source>
</evidence>
<keyword evidence="2 6" id="KW-0698">rRNA processing</keyword>
<name>A0ABW8ARN4_9ACTN</name>
<dbReference type="Gene3D" id="3.40.1010.10">
    <property type="entry name" value="Cobalt-precorrin-4 Transmethylase, Domain 1"/>
    <property type="match status" value="1"/>
</dbReference>
<evidence type="ECO:0000256" key="3">
    <source>
        <dbReference type="ARBA" id="ARBA00022603"/>
    </source>
</evidence>
<evidence type="ECO:0000256" key="6">
    <source>
        <dbReference type="HAMAP-Rule" id="MF_01877"/>
    </source>
</evidence>
<dbReference type="Pfam" id="PF00590">
    <property type="entry name" value="TP_methylase"/>
    <property type="match status" value="1"/>
</dbReference>
<evidence type="ECO:0000256" key="1">
    <source>
        <dbReference type="ARBA" id="ARBA00022490"/>
    </source>
</evidence>
<dbReference type="InterPro" id="IPR008189">
    <property type="entry name" value="rRNA_ssu_MeTfrase_I"/>
</dbReference>
<dbReference type="Gene3D" id="3.30.950.10">
    <property type="entry name" value="Methyltransferase, Cobalt-precorrin-4 Transmethylase, Domain 2"/>
    <property type="match status" value="1"/>
</dbReference>
<evidence type="ECO:0000259" key="7">
    <source>
        <dbReference type="Pfam" id="PF00590"/>
    </source>
</evidence>
<dbReference type="RefSeq" id="WP_398282754.1">
    <property type="nucleotide sequence ID" value="NZ_JBITLV010000005.1"/>
</dbReference>
<dbReference type="InterPro" id="IPR000878">
    <property type="entry name" value="4pyrrol_Mease"/>
</dbReference>
<reference evidence="8 9" key="1">
    <citation type="submission" date="2024-10" db="EMBL/GenBank/DDBJ databases">
        <title>The Natural Products Discovery Center: Release of the First 8490 Sequenced Strains for Exploring Actinobacteria Biosynthetic Diversity.</title>
        <authorList>
            <person name="Kalkreuter E."/>
            <person name="Kautsar S.A."/>
            <person name="Yang D."/>
            <person name="Bader C.D."/>
            <person name="Teijaro C.N."/>
            <person name="Fluegel L."/>
            <person name="Davis C.M."/>
            <person name="Simpson J.R."/>
            <person name="Lauterbach L."/>
            <person name="Steele A.D."/>
            <person name="Gui C."/>
            <person name="Meng S."/>
            <person name="Li G."/>
            <person name="Viehrig K."/>
            <person name="Ye F."/>
            <person name="Su P."/>
            <person name="Kiefer A.F."/>
            <person name="Nichols A."/>
            <person name="Cepeda A.J."/>
            <person name="Yan W."/>
            <person name="Fan B."/>
            <person name="Jiang Y."/>
            <person name="Adhikari A."/>
            <person name="Zheng C.-J."/>
            <person name="Schuster L."/>
            <person name="Cowan T.M."/>
            <person name="Smanski M.J."/>
            <person name="Chevrette M.G."/>
            <person name="De Carvalho L.P.S."/>
            <person name="Shen B."/>
        </authorList>
    </citation>
    <scope>NUCLEOTIDE SEQUENCE [LARGE SCALE GENOMIC DNA]</scope>
    <source>
        <strain evidence="8 9">NPDC049639</strain>
    </source>
</reference>
<evidence type="ECO:0000256" key="4">
    <source>
        <dbReference type="ARBA" id="ARBA00022679"/>
    </source>
</evidence>
<dbReference type="NCBIfam" id="TIGR00096">
    <property type="entry name" value="16S rRNA (cytidine(1402)-2'-O)-methyltransferase"/>
    <property type="match status" value="1"/>
</dbReference>
<dbReference type="InterPro" id="IPR014777">
    <property type="entry name" value="4pyrrole_Mease_sub1"/>
</dbReference>
<dbReference type="EC" id="2.1.1.198" evidence="6"/>
<dbReference type="InterPro" id="IPR035996">
    <property type="entry name" value="4pyrrol_Methylase_sf"/>
</dbReference>